<dbReference type="InParanoid" id="D5GMV7"/>
<gene>
    <name evidence="1" type="ORF">GSTUM_00010957001</name>
</gene>
<protein>
    <submittedName>
        <fullName evidence="1">(Perigord truffle) hypothetical protein</fullName>
    </submittedName>
</protein>
<dbReference type="GeneID" id="9183418"/>
<sequence length="95" mass="11149">MKAVRGERLTTCMGQVLVLVGETCARQACMRLVHDIIPVLEYGTLLRCDHKNRGCDRSDLLLYRKDDCRNWKIGNLDDKNNRSFRQLRYRSLLHL</sequence>
<organism evidence="1 2">
    <name type="scientific">Tuber melanosporum (strain Mel28)</name>
    <name type="common">Perigord black truffle</name>
    <dbReference type="NCBI Taxonomy" id="656061"/>
    <lineage>
        <taxon>Eukaryota</taxon>
        <taxon>Fungi</taxon>
        <taxon>Dikarya</taxon>
        <taxon>Ascomycota</taxon>
        <taxon>Pezizomycotina</taxon>
        <taxon>Pezizomycetes</taxon>
        <taxon>Pezizales</taxon>
        <taxon>Tuberaceae</taxon>
        <taxon>Tuber</taxon>
    </lineage>
</organism>
<accession>D5GMV7</accession>
<name>D5GMV7_TUBMM</name>
<dbReference type="RefSeq" id="XP_002841659.1">
    <property type="nucleotide sequence ID" value="XM_002841613.1"/>
</dbReference>
<dbReference type="AlphaFoldDB" id="D5GMV7"/>
<reference evidence="1 2" key="1">
    <citation type="journal article" date="2010" name="Nature">
        <title>Perigord black truffle genome uncovers evolutionary origins and mechanisms of symbiosis.</title>
        <authorList>
            <person name="Martin F."/>
            <person name="Kohler A."/>
            <person name="Murat C."/>
            <person name="Balestrini R."/>
            <person name="Coutinho P.M."/>
            <person name="Jaillon O."/>
            <person name="Montanini B."/>
            <person name="Morin E."/>
            <person name="Noel B."/>
            <person name="Percudani R."/>
            <person name="Porcel B."/>
            <person name="Rubini A."/>
            <person name="Amicucci A."/>
            <person name="Amselem J."/>
            <person name="Anthouard V."/>
            <person name="Arcioni S."/>
            <person name="Artiguenave F."/>
            <person name="Aury J.M."/>
            <person name="Ballario P."/>
            <person name="Bolchi A."/>
            <person name="Brenna A."/>
            <person name="Brun A."/>
            <person name="Buee M."/>
            <person name="Cantarel B."/>
            <person name="Chevalier G."/>
            <person name="Couloux A."/>
            <person name="Da Silva C."/>
            <person name="Denoeud F."/>
            <person name="Duplessis S."/>
            <person name="Ghignone S."/>
            <person name="Hilselberger B."/>
            <person name="Iotti M."/>
            <person name="Marcais B."/>
            <person name="Mello A."/>
            <person name="Miranda M."/>
            <person name="Pacioni G."/>
            <person name="Quesneville H."/>
            <person name="Riccioni C."/>
            <person name="Ruotolo R."/>
            <person name="Splivallo R."/>
            <person name="Stocchi V."/>
            <person name="Tisserant E."/>
            <person name="Viscomi A.R."/>
            <person name="Zambonelli A."/>
            <person name="Zampieri E."/>
            <person name="Henrissat B."/>
            <person name="Lebrun M.H."/>
            <person name="Paolocci F."/>
            <person name="Bonfante P."/>
            <person name="Ottonello S."/>
            <person name="Wincker P."/>
        </authorList>
    </citation>
    <scope>NUCLEOTIDE SEQUENCE [LARGE SCALE GENOMIC DNA]</scope>
    <source>
        <strain evidence="1 2">Mel28</strain>
    </source>
</reference>
<evidence type="ECO:0000313" key="1">
    <source>
        <dbReference type="EMBL" id="CAZ85850.1"/>
    </source>
</evidence>
<keyword evidence="2" id="KW-1185">Reference proteome</keyword>
<dbReference type="EMBL" id="FN430360">
    <property type="protein sequence ID" value="CAZ85850.1"/>
    <property type="molecule type" value="Genomic_DNA"/>
</dbReference>
<dbReference type="HOGENOM" id="CLU_2374307_0_0_1"/>
<proteinExistence type="predicted"/>
<evidence type="ECO:0000313" key="2">
    <source>
        <dbReference type="Proteomes" id="UP000006911"/>
    </source>
</evidence>
<dbReference type="KEGG" id="tml:GSTUM_00010957001"/>
<dbReference type="Proteomes" id="UP000006911">
    <property type="component" value="Unassembled WGS sequence"/>
</dbReference>